<sequence length="104" mass="11298">MTAREELSVLHVHEQARNVLQKKRTIEKFNSGEAMKIITSGPVNFIATKTEATIKMEGNLVSDDSALSFATGTAAAGALLAGIFFIGLWIHQKKHAPKTYTVKA</sequence>
<reference evidence="2" key="1">
    <citation type="submission" date="2022-03" db="EMBL/GenBank/DDBJ databases">
        <authorList>
            <person name="Alioto T."/>
            <person name="Alioto T."/>
            <person name="Gomez Garrido J."/>
        </authorList>
    </citation>
    <scope>NUCLEOTIDE SEQUENCE</scope>
</reference>
<dbReference type="EMBL" id="OW240914">
    <property type="protein sequence ID" value="CAH2276054.1"/>
    <property type="molecule type" value="Genomic_DNA"/>
</dbReference>
<protein>
    <submittedName>
        <fullName evidence="2">Uncharacterized protein</fullName>
    </submittedName>
</protein>
<evidence type="ECO:0000313" key="3">
    <source>
        <dbReference type="Proteomes" id="UP001295444"/>
    </source>
</evidence>
<accession>A0AAD1VZR7</accession>
<keyword evidence="1" id="KW-0472">Membrane</keyword>
<keyword evidence="3" id="KW-1185">Reference proteome</keyword>
<evidence type="ECO:0000256" key="1">
    <source>
        <dbReference type="SAM" id="Phobius"/>
    </source>
</evidence>
<proteinExistence type="predicted"/>
<keyword evidence="1" id="KW-1133">Transmembrane helix</keyword>
<gene>
    <name evidence="2" type="ORF">PECUL_23A054281</name>
</gene>
<evidence type="ECO:0000313" key="2">
    <source>
        <dbReference type="EMBL" id="CAH2276054.1"/>
    </source>
</evidence>
<feature type="transmembrane region" description="Helical" evidence="1">
    <location>
        <begin position="66"/>
        <end position="90"/>
    </location>
</feature>
<organism evidence="2 3">
    <name type="scientific">Pelobates cultripes</name>
    <name type="common">Western spadefoot toad</name>
    <dbReference type="NCBI Taxonomy" id="61616"/>
    <lineage>
        <taxon>Eukaryota</taxon>
        <taxon>Metazoa</taxon>
        <taxon>Chordata</taxon>
        <taxon>Craniata</taxon>
        <taxon>Vertebrata</taxon>
        <taxon>Euteleostomi</taxon>
        <taxon>Amphibia</taxon>
        <taxon>Batrachia</taxon>
        <taxon>Anura</taxon>
        <taxon>Pelobatoidea</taxon>
        <taxon>Pelobatidae</taxon>
        <taxon>Pelobates</taxon>
    </lineage>
</organism>
<dbReference type="AlphaFoldDB" id="A0AAD1VZR7"/>
<dbReference type="Proteomes" id="UP001295444">
    <property type="component" value="Chromosome 03"/>
</dbReference>
<keyword evidence="1" id="KW-0812">Transmembrane</keyword>
<name>A0AAD1VZR7_PELCU</name>